<sequence length="304" mass="33610">MKFSRRHWICLAGSALCGCKGRGSSGGTGSTAVDTDPRVQAGPFSVEVPLDWKPSARVEEVPANPLYTTGEWQQVVKAREANEVPAVYKPQFASRPRHWAIRLPGSLPKDLNRDPGDPGESPTAPQILIHKADEWAAIFTDGVDGKDKSAETILKLREGMDAAIKGEGKAVVPAFMDASLSFQCLRKRIDFEGGHGVRLLAQWTTEPELLRENQLHYLFLGLSDDDSCQIIATFPVTLPGLPEEYVTKAEHLGRSTERHEELGQNFEAYEKDAAAWLEQHAAEINPGLETLDKMLETLVVRKWD</sequence>
<accession>A0ABT3FTI0</accession>
<dbReference type="PROSITE" id="PS51257">
    <property type="entry name" value="PROKAR_LIPOPROTEIN"/>
    <property type="match status" value="1"/>
</dbReference>
<dbReference type="EMBL" id="JAPDDS010000012">
    <property type="protein sequence ID" value="MCW1886888.1"/>
    <property type="molecule type" value="Genomic_DNA"/>
</dbReference>
<keyword evidence="3" id="KW-1185">Reference proteome</keyword>
<evidence type="ECO:0008006" key="4">
    <source>
        <dbReference type="Google" id="ProtNLM"/>
    </source>
</evidence>
<evidence type="ECO:0000313" key="3">
    <source>
        <dbReference type="Proteomes" id="UP001207930"/>
    </source>
</evidence>
<protein>
    <recommendedName>
        <fullName evidence="4">Lipoprotein</fullName>
    </recommendedName>
</protein>
<evidence type="ECO:0000313" key="2">
    <source>
        <dbReference type="EMBL" id="MCW1886888.1"/>
    </source>
</evidence>
<comment type="caution">
    <text evidence="2">The sequence shown here is derived from an EMBL/GenBank/DDBJ whole genome shotgun (WGS) entry which is preliminary data.</text>
</comment>
<gene>
    <name evidence="2" type="ORF">OKA04_19265</name>
</gene>
<evidence type="ECO:0000256" key="1">
    <source>
        <dbReference type="SAM" id="MobiDB-lite"/>
    </source>
</evidence>
<reference evidence="2 3" key="1">
    <citation type="submission" date="2022-10" db="EMBL/GenBank/DDBJ databases">
        <title>Luteolibacter flavescens strain MCCC 1K03193, whole genome shotgun sequencing project.</title>
        <authorList>
            <person name="Zhao G."/>
            <person name="Shen L."/>
        </authorList>
    </citation>
    <scope>NUCLEOTIDE SEQUENCE [LARGE SCALE GENOMIC DNA]</scope>
    <source>
        <strain evidence="2 3">MCCC 1K03193</strain>
    </source>
</reference>
<name>A0ABT3FTI0_9BACT</name>
<dbReference type="Proteomes" id="UP001207930">
    <property type="component" value="Unassembled WGS sequence"/>
</dbReference>
<dbReference type="RefSeq" id="WP_264502841.1">
    <property type="nucleotide sequence ID" value="NZ_JAPDDS010000012.1"/>
</dbReference>
<organism evidence="2 3">
    <name type="scientific">Luteolibacter flavescens</name>
    <dbReference type="NCBI Taxonomy" id="1859460"/>
    <lineage>
        <taxon>Bacteria</taxon>
        <taxon>Pseudomonadati</taxon>
        <taxon>Verrucomicrobiota</taxon>
        <taxon>Verrucomicrobiia</taxon>
        <taxon>Verrucomicrobiales</taxon>
        <taxon>Verrucomicrobiaceae</taxon>
        <taxon>Luteolibacter</taxon>
    </lineage>
</organism>
<feature type="region of interest" description="Disordered" evidence="1">
    <location>
        <begin position="104"/>
        <end position="124"/>
    </location>
</feature>
<proteinExistence type="predicted"/>